<proteinExistence type="predicted"/>
<feature type="region of interest" description="Disordered" evidence="1">
    <location>
        <begin position="1"/>
        <end position="84"/>
    </location>
</feature>
<feature type="compositionally biased region" description="Basic residues" evidence="1">
    <location>
        <begin position="8"/>
        <end position="17"/>
    </location>
</feature>
<feature type="non-terminal residue" evidence="2">
    <location>
        <position position="114"/>
    </location>
</feature>
<feature type="compositionally biased region" description="Basic and acidic residues" evidence="1">
    <location>
        <begin position="65"/>
        <end position="82"/>
    </location>
</feature>
<evidence type="ECO:0000313" key="2">
    <source>
        <dbReference type="EMBL" id="NEE12962.1"/>
    </source>
</evidence>
<dbReference type="EMBL" id="JAAGMN010004350">
    <property type="protein sequence ID" value="NEE12962.1"/>
    <property type="molecule type" value="Genomic_DNA"/>
</dbReference>
<feature type="non-terminal residue" evidence="2">
    <location>
        <position position="1"/>
    </location>
</feature>
<organism evidence="2">
    <name type="scientific">Streptomyces sp. SID7499</name>
    <dbReference type="NCBI Taxonomy" id="2706086"/>
    <lineage>
        <taxon>Bacteria</taxon>
        <taxon>Bacillati</taxon>
        <taxon>Actinomycetota</taxon>
        <taxon>Actinomycetes</taxon>
        <taxon>Kitasatosporales</taxon>
        <taxon>Streptomycetaceae</taxon>
        <taxon>Streptomyces</taxon>
    </lineage>
</organism>
<gene>
    <name evidence="2" type="ORF">G3M58_41720</name>
</gene>
<sequence>ASGSSSSSRRRRRRRRRSGDAAAEADHGTADDPERTVVKVREPRKKEEREPGTGFDEVQSIKGSTRMEAKKQRRREGREQGRRRVPIITEAEFLARREAVERVMVVRQSGERTQ</sequence>
<evidence type="ECO:0000256" key="1">
    <source>
        <dbReference type="SAM" id="MobiDB-lite"/>
    </source>
</evidence>
<feature type="compositionally biased region" description="Basic and acidic residues" evidence="1">
    <location>
        <begin position="24"/>
        <end position="51"/>
    </location>
</feature>
<name>A0A6G3X5N6_9ACTN</name>
<comment type="caution">
    <text evidence="2">The sequence shown here is derived from an EMBL/GenBank/DDBJ whole genome shotgun (WGS) entry which is preliminary data.</text>
</comment>
<protein>
    <submittedName>
        <fullName evidence="2">Ribonuclease E/G</fullName>
    </submittedName>
</protein>
<reference evidence="2" key="1">
    <citation type="submission" date="2020-01" db="EMBL/GenBank/DDBJ databases">
        <title>Insect and environment-associated Actinomycetes.</title>
        <authorList>
            <person name="Currrie C."/>
            <person name="Chevrette M."/>
            <person name="Carlson C."/>
            <person name="Stubbendieck R."/>
            <person name="Wendt-Pienkowski E."/>
        </authorList>
    </citation>
    <scope>NUCLEOTIDE SEQUENCE</scope>
    <source>
        <strain evidence="2">SID7499</strain>
    </source>
</reference>
<accession>A0A6G3X5N6</accession>
<dbReference type="AlphaFoldDB" id="A0A6G3X5N6"/>